<comment type="catalytic activity">
    <reaction evidence="9 10">
        <text>a CDP-1,2-diacyl-sn-glycerol + sn-glycerol 3-phosphate = a 1,2-diacyl-sn-glycero-3-phospho-(1'-sn-glycero-3'-phosphate) + CMP + H(+)</text>
        <dbReference type="Rhea" id="RHEA:12593"/>
        <dbReference type="ChEBI" id="CHEBI:15378"/>
        <dbReference type="ChEBI" id="CHEBI:57597"/>
        <dbReference type="ChEBI" id="CHEBI:58332"/>
        <dbReference type="ChEBI" id="CHEBI:60110"/>
        <dbReference type="ChEBI" id="CHEBI:60377"/>
        <dbReference type="EC" id="2.7.8.5"/>
    </reaction>
</comment>
<evidence type="ECO:0000259" key="11">
    <source>
        <dbReference type="PROSITE" id="PS50035"/>
    </source>
</evidence>
<dbReference type="SMART" id="SM00155">
    <property type="entry name" value="PLDc"/>
    <property type="match status" value="2"/>
</dbReference>
<evidence type="ECO:0000256" key="7">
    <source>
        <dbReference type="ARBA" id="ARBA00023209"/>
    </source>
</evidence>
<accession>A0A8H7E2R4</accession>
<evidence type="ECO:0000256" key="5">
    <source>
        <dbReference type="ARBA" id="ARBA00022737"/>
    </source>
</evidence>
<dbReference type="PIRSF" id="PIRSF000850">
    <property type="entry name" value="Phospholipase_D_PSS"/>
    <property type="match status" value="1"/>
</dbReference>
<evidence type="ECO:0000256" key="10">
    <source>
        <dbReference type="RuleBase" id="RU365024"/>
    </source>
</evidence>
<dbReference type="GO" id="GO:0005739">
    <property type="term" value="C:mitochondrion"/>
    <property type="evidence" value="ECO:0007669"/>
    <property type="project" value="UniProtKB-SubCell"/>
</dbReference>
<keyword evidence="3 10" id="KW-0444">Lipid biosynthesis</keyword>
<dbReference type="SUPFAM" id="SSF56024">
    <property type="entry name" value="Phospholipase D/nuclease"/>
    <property type="match status" value="1"/>
</dbReference>
<dbReference type="CDD" id="cd09137">
    <property type="entry name" value="PLDc_PGS1_euk_2"/>
    <property type="match status" value="1"/>
</dbReference>
<comment type="caution">
    <text evidence="12">The sequence shown here is derived from an EMBL/GenBank/DDBJ whole genome shotgun (WGS) entry which is preliminary data.</text>
</comment>
<evidence type="ECO:0000256" key="2">
    <source>
        <dbReference type="ARBA" id="ARBA00010682"/>
    </source>
</evidence>
<evidence type="ECO:0000313" key="12">
    <source>
        <dbReference type="EMBL" id="KAF7507252.1"/>
    </source>
</evidence>
<dbReference type="EMBL" id="JAACFV010000072">
    <property type="protein sequence ID" value="KAF7507252.1"/>
    <property type="molecule type" value="Genomic_DNA"/>
</dbReference>
<evidence type="ECO:0000256" key="4">
    <source>
        <dbReference type="ARBA" id="ARBA00022679"/>
    </source>
</evidence>
<dbReference type="GO" id="GO:0005524">
    <property type="term" value="F:ATP binding"/>
    <property type="evidence" value="ECO:0007669"/>
    <property type="project" value="UniProtKB-KW"/>
</dbReference>
<name>A0A8H7E2R4_9EURO</name>
<comment type="pathway">
    <text evidence="1 10">Phospholipid metabolism; phosphatidylglycerol biosynthesis; phosphatidylglycerol from CDP-diacylglycerol: step 1/2.</text>
</comment>
<keyword evidence="10" id="KW-0547">Nucleotide-binding</keyword>
<keyword evidence="4 10" id="KW-0808">Transferase</keyword>
<keyword evidence="7 10" id="KW-0594">Phospholipid biosynthesis</keyword>
<dbReference type="AlphaFoldDB" id="A0A8H7E2R4"/>
<reference evidence="12" key="1">
    <citation type="submission" date="2020-02" db="EMBL/GenBank/DDBJ databases">
        <authorList>
            <person name="Palmer J.M."/>
        </authorList>
    </citation>
    <scope>NUCLEOTIDE SEQUENCE</scope>
    <source>
        <strain evidence="12">EPUS1.4</strain>
        <tissue evidence="12">Thallus</tissue>
    </source>
</reference>
<sequence>MMIARSGGIQLLRHCTRRPIRSRSCVRTFSSPSATSVNTAASPAHPLASVTTQLDRVSPRFEIDPSAVTILNSPAAFYKTLKDKIHGARRRIYLSTLYIGKTEHELITTLDEALRDNPDLQVSILTDALRGTRESPDPSCASLLVNLIISHGERIKISMFHTPNLVGWRKKYIPRRINEGWGLQHMKLYGFDDEIMLSGANLSSDYFTNRLDRYHVFSSKELTDYYYKVHDAVCGLSYRLRPSKEAPDGFTLESPLHRGLPDPVWHPKRFKAYAKTVLEPLIQKPARQGMFPVSFSTEKTFVYPVAQFDILLGEAKNQSFGDYEFASYASTEKPTLIKLLRSLAENKELRNCNWTFTAGYFNIDPEISQLLIESAPESAKTLARVSEQSNSTHSQPPCTVITASPWANGFFGSAGISGMLPAAYTLLSRRFLRDVAAAGRESSIHLKEWRRGTVGEPGGWTYHAKGLWVTLPSTQGASAVSDSEDGDNRFPAVEGPSITLIGSSNYTKRSYSLDLEIGALVVTGDQELQRKYKEETEWLQRDAVVVTKDDLMKVERRVGLNVRIAMWLVERLGGAL</sequence>
<evidence type="ECO:0000313" key="13">
    <source>
        <dbReference type="Proteomes" id="UP000606974"/>
    </source>
</evidence>
<dbReference type="PROSITE" id="PS50035">
    <property type="entry name" value="PLD"/>
    <property type="match status" value="1"/>
</dbReference>
<dbReference type="CDD" id="cd09135">
    <property type="entry name" value="PLDc_PGS1_euk_1"/>
    <property type="match status" value="1"/>
</dbReference>
<dbReference type="GO" id="GO:0008444">
    <property type="term" value="F:CDP-diacylglycerol-glycerol-3-phosphate 3-phosphatidyltransferase activity"/>
    <property type="evidence" value="ECO:0007669"/>
    <property type="project" value="UniProtKB-EC"/>
</dbReference>
<proteinExistence type="inferred from homology"/>
<evidence type="ECO:0000256" key="1">
    <source>
        <dbReference type="ARBA" id="ARBA00005042"/>
    </source>
</evidence>
<dbReference type="UniPathway" id="UPA00084">
    <property type="reaction ID" value="UER00503"/>
</dbReference>
<dbReference type="PANTHER" id="PTHR12586">
    <property type="entry name" value="CDP-DIACYLGLYCEROL--SERINE O-PHOSPHATIDYLTRANSFERASE"/>
    <property type="match status" value="1"/>
</dbReference>
<dbReference type="Proteomes" id="UP000606974">
    <property type="component" value="Unassembled WGS sequence"/>
</dbReference>
<dbReference type="Gene3D" id="3.30.870.10">
    <property type="entry name" value="Endonuclease Chain A"/>
    <property type="match status" value="2"/>
</dbReference>
<keyword evidence="5" id="KW-0677">Repeat</keyword>
<dbReference type="GO" id="GO:0032049">
    <property type="term" value="P:cardiolipin biosynthetic process"/>
    <property type="evidence" value="ECO:0007669"/>
    <property type="project" value="InterPro"/>
</dbReference>
<keyword evidence="10" id="KW-0067">ATP-binding</keyword>
<dbReference type="InterPro" id="IPR001736">
    <property type="entry name" value="PLipase_D/transphosphatidylase"/>
</dbReference>
<dbReference type="EC" id="2.7.8.5" evidence="10"/>
<comment type="function">
    <text evidence="10">Functions in the biosynthesis of the anionic phospholipids phosphatidylglycerol and cardiolipin.</text>
</comment>
<gene>
    <name evidence="12" type="ORF">GJ744_010810</name>
</gene>
<evidence type="ECO:0000256" key="3">
    <source>
        <dbReference type="ARBA" id="ARBA00022516"/>
    </source>
</evidence>
<keyword evidence="13" id="KW-1185">Reference proteome</keyword>
<evidence type="ECO:0000256" key="6">
    <source>
        <dbReference type="ARBA" id="ARBA00023098"/>
    </source>
</evidence>
<dbReference type="OrthoDB" id="10250191at2759"/>
<keyword evidence="10" id="KW-0496">Mitochondrion</keyword>
<evidence type="ECO:0000256" key="9">
    <source>
        <dbReference type="ARBA" id="ARBA00048586"/>
    </source>
</evidence>
<evidence type="ECO:0000256" key="8">
    <source>
        <dbReference type="ARBA" id="ARBA00023264"/>
    </source>
</evidence>
<comment type="similarity">
    <text evidence="2 10">Belongs to the CDP-alcohol phosphatidyltransferase class-II family.</text>
</comment>
<feature type="domain" description="PLD phosphodiesterase" evidence="11">
    <location>
        <begin position="180"/>
        <end position="206"/>
    </location>
</feature>
<organism evidence="12 13">
    <name type="scientific">Endocarpon pusillum</name>
    <dbReference type="NCBI Taxonomy" id="364733"/>
    <lineage>
        <taxon>Eukaryota</taxon>
        <taxon>Fungi</taxon>
        <taxon>Dikarya</taxon>
        <taxon>Ascomycota</taxon>
        <taxon>Pezizomycotina</taxon>
        <taxon>Eurotiomycetes</taxon>
        <taxon>Chaetothyriomycetidae</taxon>
        <taxon>Verrucariales</taxon>
        <taxon>Verrucariaceae</taxon>
        <taxon>Endocarpon</taxon>
    </lineage>
</organism>
<dbReference type="InterPro" id="IPR016270">
    <property type="entry name" value="PGS1"/>
</dbReference>
<keyword evidence="6 10" id="KW-0443">Lipid metabolism</keyword>
<keyword evidence="8 10" id="KW-1208">Phospholipid metabolism</keyword>
<comment type="subcellular location">
    <subcellularLocation>
        <location evidence="10">Mitochondrion</location>
    </subcellularLocation>
</comment>
<protein>
    <recommendedName>
        <fullName evidence="10">CDP-diacylglycerol--glycerol-3-phosphate 3-phosphatidyltransferase</fullName>
        <ecNumber evidence="10">2.7.8.5</ecNumber>
    </recommendedName>
</protein>
<dbReference type="PANTHER" id="PTHR12586:SF1">
    <property type="entry name" value="CDP-DIACYLGLYCEROL--GLYCEROL-3-PHOSPHATE 3-PHOSPHATIDYLTRANSFERASE, MITOCHONDRIAL"/>
    <property type="match status" value="1"/>
</dbReference>